<gene>
    <name evidence="2" type="ORF">FAES_1806</name>
</gene>
<dbReference type="OrthoDB" id="954784at2"/>
<dbReference type="InterPro" id="IPR027848">
    <property type="entry name" value="DUF4494"/>
</dbReference>
<dbReference type="KEGG" id="fae:FAES_1806"/>
<name>I0K6R3_9BACT</name>
<evidence type="ECO:0000256" key="1">
    <source>
        <dbReference type="SAM" id="MobiDB-lite"/>
    </source>
</evidence>
<keyword evidence="3" id="KW-1185">Reference proteome</keyword>
<dbReference type="EMBL" id="HE796683">
    <property type="protein sequence ID" value="CCG99816.1"/>
    <property type="molecule type" value="Genomic_DNA"/>
</dbReference>
<sequence length="205" mass="23300">MWIQSKIGYEMLVDGEPKQVTESYLHDAVSFADAEQQCFEHLKSRITEMEVNALNKLKIGRSDVLFHAHQEGDSFWKVKTKYQTETFTGKAKTVYETFIVPAIDDRQASERVRDSFRDSLTTREIVNVDVTTILAVYMPHSQIWEGDWANRMDDLLAQGKKSSTSNQTSLFETPRDESVGNADDVVLTSKKKGKRTADWSEPVGA</sequence>
<evidence type="ECO:0000313" key="3">
    <source>
        <dbReference type="Proteomes" id="UP000011058"/>
    </source>
</evidence>
<accession>I0K6R3</accession>
<proteinExistence type="predicted"/>
<dbReference type="HOGENOM" id="CLU_1348227_0_0_10"/>
<dbReference type="Pfam" id="PF14902">
    <property type="entry name" value="DUF4494"/>
    <property type="match status" value="1"/>
</dbReference>
<dbReference type="eggNOG" id="ENOG50343DU">
    <property type="taxonomic scope" value="Bacteria"/>
</dbReference>
<dbReference type="STRING" id="1166018.FAES_1806"/>
<dbReference type="Proteomes" id="UP000011058">
    <property type="component" value="Chromosome"/>
</dbReference>
<reference evidence="2 3" key="1">
    <citation type="journal article" date="2012" name="J. Bacteriol.">
        <title>Genome Sequence of Fibrella aestuarina BUZ 2T, a Filamentous Marine Bacterium.</title>
        <authorList>
            <person name="Filippini M."/>
            <person name="Qi W."/>
            <person name="Blom J."/>
            <person name="Goesmann A."/>
            <person name="Smits T.H."/>
            <person name="Bagheri H.C."/>
        </authorList>
    </citation>
    <scope>NUCLEOTIDE SEQUENCE [LARGE SCALE GENOMIC DNA]</scope>
    <source>
        <strain evidence="3">BUZ 2T</strain>
    </source>
</reference>
<organism evidence="2 3">
    <name type="scientific">Fibrella aestuarina BUZ 2</name>
    <dbReference type="NCBI Taxonomy" id="1166018"/>
    <lineage>
        <taxon>Bacteria</taxon>
        <taxon>Pseudomonadati</taxon>
        <taxon>Bacteroidota</taxon>
        <taxon>Cytophagia</taxon>
        <taxon>Cytophagales</taxon>
        <taxon>Spirosomataceae</taxon>
        <taxon>Fibrella</taxon>
    </lineage>
</organism>
<dbReference type="AlphaFoldDB" id="I0K6R3"/>
<dbReference type="RefSeq" id="WP_015330915.1">
    <property type="nucleotide sequence ID" value="NC_020054.1"/>
</dbReference>
<evidence type="ECO:0000313" key="2">
    <source>
        <dbReference type="EMBL" id="CCG99816.1"/>
    </source>
</evidence>
<feature type="compositionally biased region" description="Polar residues" evidence="1">
    <location>
        <begin position="160"/>
        <end position="171"/>
    </location>
</feature>
<protein>
    <submittedName>
        <fullName evidence="2">Uncharacterized protein</fullName>
    </submittedName>
</protein>
<feature type="region of interest" description="Disordered" evidence="1">
    <location>
        <begin position="160"/>
        <end position="205"/>
    </location>
</feature>